<organism evidence="1 2">
    <name type="scientific">Labrys monachus</name>
    <dbReference type="NCBI Taxonomy" id="217067"/>
    <lineage>
        <taxon>Bacteria</taxon>
        <taxon>Pseudomonadati</taxon>
        <taxon>Pseudomonadota</taxon>
        <taxon>Alphaproteobacteria</taxon>
        <taxon>Hyphomicrobiales</taxon>
        <taxon>Xanthobacteraceae</taxon>
        <taxon>Labrys</taxon>
    </lineage>
</organism>
<evidence type="ECO:0000313" key="2">
    <source>
        <dbReference type="Proteomes" id="UP001237448"/>
    </source>
</evidence>
<sequence length="181" mass="20438">MSTWNEFKGKIIERRDSFRTDHRIAHEFALRFIAHFRHKIEAQPSYMARMSGQMVQLPYVYDLKINEGGVAQVIEDSTHSMDFLHLSSGWWDLAFAVKIGDSFPAQSGELVVVRFQFVFDGNEALIALPTPLKSPKVDILAEDTWHLLSDAVITAIYSLIQNPIAGRQKPNPGMGLASFAF</sequence>
<gene>
    <name evidence="1" type="ORF">J3R73_002428</name>
</gene>
<accession>A0ABU0FDF7</accession>
<dbReference type="RefSeq" id="WP_307426818.1">
    <property type="nucleotide sequence ID" value="NZ_JAUSVK010000001.1"/>
</dbReference>
<comment type="caution">
    <text evidence="1">The sequence shown here is derived from an EMBL/GenBank/DDBJ whole genome shotgun (WGS) entry which is preliminary data.</text>
</comment>
<keyword evidence="2" id="KW-1185">Reference proteome</keyword>
<dbReference type="Proteomes" id="UP001237448">
    <property type="component" value="Unassembled WGS sequence"/>
</dbReference>
<protein>
    <submittedName>
        <fullName evidence="1">Uncharacterized protein</fullName>
    </submittedName>
</protein>
<name>A0ABU0FDF7_9HYPH</name>
<reference evidence="1 2" key="1">
    <citation type="submission" date="2023-07" db="EMBL/GenBank/DDBJ databases">
        <title>Genomic Encyclopedia of Type Strains, Phase IV (KMG-IV): sequencing the most valuable type-strain genomes for metagenomic binning, comparative biology and taxonomic classification.</title>
        <authorList>
            <person name="Goeker M."/>
        </authorList>
    </citation>
    <scope>NUCLEOTIDE SEQUENCE [LARGE SCALE GENOMIC DNA]</scope>
    <source>
        <strain evidence="1 2">DSM 5896</strain>
    </source>
</reference>
<proteinExistence type="predicted"/>
<dbReference type="EMBL" id="JAUSVK010000001">
    <property type="protein sequence ID" value="MDQ0392636.1"/>
    <property type="molecule type" value="Genomic_DNA"/>
</dbReference>
<evidence type="ECO:0000313" key="1">
    <source>
        <dbReference type="EMBL" id="MDQ0392636.1"/>
    </source>
</evidence>